<evidence type="ECO:0000313" key="2">
    <source>
        <dbReference type="EMBL" id="PAA75683.1"/>
    </source>
</evidence>
<dbReference type="PANTHER" id="PTHR20889">
    <property type="entry name" value="PHOSPHATASE, ORPHAN 1, 2"/>
    <property type="match status" value="1"/>
</dbReference>
<dbReference type="EMBL" id="NIVC01000868">
    <property type="protein sequence ID" value="PAA75681.1"/>
    <property type="molecule type" value="Genomic_DNA"/>
</dbReference>
<dbReference type="Gene3D" id="3.40.50.1000">
    <property type="entry name" value="HAD superfamily/HAD-like"/>
    <property type="match status" value="1"/>
</dbReference>
<dbReference type="EMBL" id="NIVC01000868">
    <property type="protein sequence ID" value="PAA75683.1"/>
    <property type="molecule type" value="Genomic_DNA"/>
</dbReference>
<reference evidence="2 3" key="1">
    <citation type="submission" date="2017-06" db="EMBL/GenBank/DDBJ databases">
        <title>A platform for efficient transgenesis in Macrostomum lignano, a flatworm model organism for stem cell research.</title>
        <authorList>
            <person name="Berezikov E."/>
        </authorList>
    </citation>
    <scope>NUCLEOTIDE SEQUENCE [LARGE SCALE GENOMIC DNA]</scope>
    <source>
        <strain evidence="2">DV1</strain>
        <tissue evidence="2">Whole organism</tissue>
    </source>
</reference>
<dbReference type="STRING" id="282301.A0A267FPM6"/>
<evidence type="ECO:0000313" key="3">
    <source>
        <dbReference type="Proteomes" id="UP000215902"/>
    </source>
</evidence>
<dbReference type="AlphaFoldDB" id="A0A267FPM6"/>
<dbReference type="PANTHER" id="PTHR20889:SF12">
    <property type="entry name" value="LP01149P"/>
    <property type="match status" value="1"/>
</dbReference>
<dbReference type="Proteomes" id="UP000215902">
    <property type="component" value="Unassembled WGS sequence"/>
</dbReference>
<dbReference type="InterPro" id="IPR036412">
    <property type="entry name" value="HAD-like_sf"/>
</dbReference>
<dbReference type="OrthoDB" id="10267182at2759"/>
<gene>
    <name evidence="2" type="ORF">BOX15_Mlig001527g5</name>
    <name evidence="1" type="ORF">BOX15_Mlig001527g6</name>
</gene>
<comment type="caution">
    <text evidence="2">The sequence shown here is derived from an EMBL/GenBank/DDBJ whole genome shotgun (WGS) entry which is preliminary data.</text>
</comment>
<dbReference type="InterPro" id="IPR023214">
    <property type="entry name" value="HAD_sf"/>
</dbReference>
<protein>
    <submittedName>
        <fullName evidence="2">Uncharacterized protein</fullName>
    </submittedName>
</protein>
<name>A0A267FPM6_9PLAT</name>
<proteinExistence type="predicted"/>
<dbReference type="InterPro" id="IPR016965">
    <property type="entry name" value="Pase_PHOSPHO-typ"/>
</dbReference>
<accession>A0A267FPM6</accession>
<dbReference type="Pfam" id="PF06888">
    <property type="entry name" value="Put_Phosphatase"/>
    <property type="match status" value="1"/>
</dbReference>
<dbReference type="GO" id="GO:0016791">
    <property type="term" value="F:phosphatase activity"/>
    <property type="evidence" value="ECO:0007669"/>
    <property type="project" value="InterPro"/>
</dbReference>
<organism evidence="2 3">
    <name type="scientific">Macrostomum lignano</name>
    <dbReference type="NCBI Taxonomy" id="282301"/>
    <lineage>
        <taxon>Eukaryota</taxon>
        <taxon>Metazoa</taxon>
        <taxon>Spiralia</taxon>
        <taxon>Lophotrochozoa</taxon>
        <taxon>Platyhelminthes</taxon>
        <taxon>Rhabditophora</taxon>
        <taxon>Macrostomorpha</taxon>
        <taxon>Macrostomida</taxon>
        <taxon>Macrostomidae</taxon>
        <taxon>Macrostomum</taxon>
    </lineage>
</organism>
<evidence type="ECO:0000313" key="1">
    <source>
        <dbReference type="EMBL" id="PAA75681.1"/>
    </source>
</evidence>
<sequence>MAHAVLNKDPWRSPRLVVWDVNDTIVMGNIDDAVAGLLPSERRHALNASQKNLGWSGPTYMTHVMSTLQEYRIGRWAVESLIRSLPLHRLMVDAVREMYRERVVQVIISNTNVAFLHTFLEHYGLLDHFAVIFANEANWKSSSCDSSLEVIPMHPCSEKELSICQQCNYQQTGICCRTALRNILQYLHLLEARIALVQTSWGLCASHCLKPTSDLILSRVGNRTTRQRADPAAGAEHAGEADATIVPPQVKYQHGEDLINILRQPVTEASRANTAHNRIPQACCPQSSGNWKASCRAPRTTLTILGFATQRINEFAASIPTECWDSHFVMLICNVFY</sequence>
<keyword evidence="3" id="KW-1185">Reference proteome</keyword>
<dbReference type="SUPFAM" id="SSF56784">
    <property type="entry name" value="HAD-like"/>
    <property type="match status" value="1"/>
</dbReference>